<name>N9XT55_9CLOT</name>
<protein>
    <submittedName>
        <fullName evidence="1">Uncharacterized protein</fullName>
    </submittedName>
</protein>
<evidence type="ECO:0000313" key="1">
    <source>
        <dbReference type="EMBL" id="ENY98766.1"/>
    </source>
</evidence>
<keyword evidence="2" id="KW-1185">Reference proteome</keyword>
<sequence>MNELEKLSRPLIRYLEKNYNPHTKIEITKNGIKVLTEEISIPNIDNKQKKYELTYDYKLGDSRLVITNSEAIYNQIENKKLFIAPDIIDDRTFIFLVN</sequence>
<accession>N9XT55</accession>
<organism evidence="1 2">
    <name type="scientific">Clostridium thermobutyricum</name>
    <dbReference type="NCBI Taxonomy" id="29372"/>
    <lineage>
        <taxon>Bacteria</taxon>
        <taxon>Bacillati</taxon>
        <taxon>Bacillota</taxon>
        <taxon>Clostridia</taxon>
        <taxon>Eubacteriales</taxon>
        <taxon>Clostridiaceae</taxon>
        <taxon>Clostridium</taxon>
    </lineage>
</organism>
<reference evidence="1 2" key="1">
    <citation type="submission" date="2013-01" db="EMBL/GenBank/DDBJ databases">
        <title>The Genome Sequence of Clostridium colicanis 209318.</title>
        <authorList>
            <consortium name="The Broad Institute Genome Sequencing Platform"/>
            <person name="Earl A."/>
            <person name="Ward D."/>
            <person name="Feldgarden M."/>
            <person name="Gevers D."/>
            <person name="Courvalin P."/>
            <person name="Lambert T."/>
            <person name="Walker B."/>
            <person name="Young S.K."/>
            <person name="Zeng Q."/>
            <person name="Gargeya S."/>
            <person name="Fitzgerald M."/>
            <person name="Haas B."/>
            <person name="Abouelleil A."/>
            <person name="Alvarado L."/>
            <person name="Arachchi H.M."/>
            <person name="Berlin A.M."/>
            <person name="Chapman S.B."/>
            <person name="Dewar J."/>
            <person name="Goldberg J."/>
            <person name="Griggs A."/>
            <person name="Gujja S."/>
            <person name="Hansen M."/>
            <person name="Howarth C."/>
            <person name="Imamovic A."/>
            <person name="Larimer J."/>
            <person name="McCowan C."/>
            <person name="Murphy C."/>
            <person name="Neiman D."/>
            <person name="Pearson M."/>
            <person name="Priest M."/>
            <person name="Roberts A."/>
            <person name="Saif S."/>
            <person name="Shea T."/>
            <person name="Sisk P."/>
            <person name="Sykes S."/>
            <person name="Wortman J."/>
            <person name="Nusbaum C."/>
            <person name="Birren B."/>
        </authorList>
    </citation>
    <scope>NUCLEOTIDE SEQUENCE [LARGE SCALE GENOMIC DNA]</scope>
    <source>
        <strain evidence="1 2">209318</strain>
    </source>
</reference>
<dbReference type="HOGENOM" id="CLU_2328778_0_0_9"/>
<gene>
    <name evidence="1" type="ORF">HMPREF1092_03324</name>
</gene>
<dbReference type="EMBL" id="AGYT01000026">
    <property type="protein sequence ID" value="ENY98766.1"/>
    <property type="molecule type" value="Genomic_DNA"/>
</dbReference>
<dbReference type="PATRIC" id="fig|999411.4.peg.3237"/>
<comment type="caution">
    <text evidence="1">The sequence shown here is derived from an EMBL/GenBank/DDBJ whole genome shotgun (WGS) entry which is preliminary data.</text>
</comment>
<dbReference type="AlphaFoldDB" id="N9XT55"/>
<evidence type="ECO:0000313" key="2">
    <source>
        <dbReference type="Proteomes" id="UP000013097"/>
    </source>
</evidence>
<dbReference type="Proteomes" id="UP000013097">
    <property type="component" value="Unassembled WGS sequence"/>
</dbReference>
<proteinExistence type="predicted"/>
<dbReference type="RefSeq" id="WP_002599764.1">
    <property type="nucleotide sequence ID" value="NZ_KB850960.1"/>
</dbReference>